<reference evidence="2 3" key="1">
    <citation type="journal article" date="2007" name="Nature">
        <title>Evolution of genes and genomes on the Drosophila phylogeny.</title>
        <authorList>
            <consortium name="Drosophila 12 Genomes Consortium"/>
            <person name="Clark A.G."/>
            <person name="Eisen M.B."/>
            <person name="Smith D.R."/>
            <person name="Bergman C.M."/>
            <person name="Oliver B."/>
            <person name="Markow T.A."/>
            <person name="Kaufman T.C."/>
            <person name="Kellis M."/>
            <person name="Gelbart W."/>
            <person name="Iyer V.N."/>
            <person name="Pollard D.A."/>
            <person name="Sackton T.B."/>
            <person name="Larracuente A.M."/>
            <person name="Singh N.D."/>
            <person name="Abad J.P."/>
            <person name="Abt D.N."/>
            <person name="Adryan B."/>
            <person name="Aguade M."/>
            <person name="Akashi H."/>
            <person name="Anderson W.W."/>
            <person name="Aquadro C.F."/>
            <person name="Ardell D.H."/>
            <person name="Arguello R."/>
            <person name="Artieri C.G."/>
            <person name="Barbash D.A."/>
            <person name="Barker D."/>
            <person name="Barsanti P."/>
            <person name="Batterham P."/>
            <person name="Batzoglou S."/>
            <person name="Begun D."/>
            <person name="Bhutkar A."/>
            <person name="Blanco E."/>
            <person name="Bosak S.A."/>
            <person name="Bradley R.K."/>
            <person name="Brand A.D."/>
            <person name="Brent M.R."/>
            <person name="Brooks A.N."/>
            <person name="Brown R.H."/>
            <person name="Butlin R.K."/>
            <person name="Caggese C."/>
            <person name="Calvi B.R."/>
            <person name="Bernardo de Carvalho A."/>
            <person name="Caspi A."/>
            <person name="Castrezana S."/>
            <person name="Celniker S.E."/>
            <person name="Chang J.L."/>
            <person name="Chapple C."/>
            <person name="Chatterji S."/>
            <person name="Chinwalla A."/>
            <person name="Civetta A."/>
            <person name="Clifton S.W."/>
            <person name="Comeron J.M."/>
            <person name="Costello J.C."/>
            <person name="Coyne J.A."/>
            <person name="Daub J."/>
            <person name="David R.G."/>
            <person name="Delcher A.L."/>
            <person name="Delehaunty K."/>
            <person name="Do C.B."/>
            <person name="Ebling H."/>
            <person name="Edwards K."/>
            <person name="Eickbush T."/>
            <person name="Evans J.D."/>
            <person name="Filipski A."/>
            <person name="Findeiss S."/>
            <person name="Freyhult E."/>
            <person name="Fulton L."/>
            <person name="Fulton R."/>
            <person name="Garcia A.C."/>
            <person name="Gardiner A."/>
            <person name="Garfield D.A."/>
            <person name="Garvin B.E."/>
            <person name="Gibson G."/>
            <person name="Gilbert D."/>
            <person name="Gnerre S."/>
            <person name="Godfrey J."/>
            <person name="Good R."/>
            <person name="Gotea V."/>
            <person name="Gravely B."/>
            <person name="Greenberg A.J."/>
            <person name="Griffiths-Jones S."/>
            <person name="Gross S."/>
            <person name="Guigo R."/>
            <person name="Gustafson E.A."/>
            <person name="Haerty W."/>
            <person name="Hahn M.W."/>
            <person name="Halligan D.L."/>
            <person name="Halpern A.L."/>
            <person name="Halter G.M."/>
            <person name="Han M.V."/>
            <person name="Heger A."/>
            <person name="Hillier L."/>
            <person name="Hinrichs A.S."/>
            <person name="Holmes I."/>
            <person name="Hoskins R.A."/>
            <person name="Hubisz M.J."/>
            <person name="Hultmark D."/>
            <person name="Huntley M.A."/>
            <person name="Jaffe D.B."/>
            <person name="Jagadeeshan S."/>
            <person name="Jeck W.R."/>
            <person name="Johnson J."/>
            <person name="Jones C.D."/>
            <person name="Jordan W.C."/>
            <person name="Karpen G.H."/>
            <person name="Kataoka E."/>
            <person name="Keightley P.D."/>
            <person name="Kheradpour P."/>
            <person name="Kirkness E.F."/>
            <person name="Koerich L.B."/>
            <person name="Kristiansen K."/>
            <person name="Kudrna D."/>
            <person name="Kulathinal R.J."/>
            <person name="Kumar S."/>
            <person name="Kwok R."/>
            <person name="Lander E."/>
            <person name="Langley C.H."/>
            <person name="Lapoint R."/>
            <person name="Lazzaro B.P."/>
            <person name="Lee S.J."/>
            <person name="Levesque L."/>
            <person name="Li R."/>
            <person name="Lin C.F."/>
            <person name="Lin M.F."/>
            <person name="Lindblad-Toh K."/>
            <person name="Llopart A."/>
            <person name="Long M."/>
            <person name="Low L."/>
            <person name="Lozovsky E."/>
            <person name="Lu J."/>
            <person name="Luo M."/>
            <person name="Machado C.A."/>
            <person name="Makalowski W."/>
            <person name="Marzo M."/>
            <person name="Matsuda M."/>
            <person name="Matzkin L."/>
            <person name="McAllister B."/>
            <person name="McBride C.S."/>
            <person name="McKernan B."/>
            <person name="McKernan K."/>
            <person name="Mendez-Lago M."/>
            <person name="Minx P."/>
            <person name="Mollenhauer M.U."/>
            <person name="Montooth K."/>
            <person name="Mount S.M."/>
            <person name="Mu X."/>
            <person name="Myers E."/>
            <person name="Negre B."/>
            <person name="Newfeld S."/>
            <person name="Nielsen R."/>
            <person name="Noor M.A."/>
            <person name="O'Grady P."/>
            <person name="Pachter L."/>
            <person name="Papaceit M."/>
            <person name="Parisi M.J."/>
            <person name="Parisi M."/>
            <person name="Parts L."/>
            <person name="Pedersen J.S."/>
            <person name="Pesole G."/>
            <person name="Phillippy A.M."/>
            <person name="Ponting C.P."/>
            <person name="Pop M."/>
            <person name="Porcelli D."/>
            <person name="Powell J.R."/>
            <person name="Prohaska S."/>
            <person name="Pruitt K."/>
            <person name="Puig M."/>
            <person name="Quesneville H."/>
            <person name="Ram K.R."/>
            <person name="Rand D."/>
            <person name="Rasmussen M.D."/>
            <person name="Reed L.K."/>
            <person name="Reenan R."/>
            <person name="Reily A."/>
            <person name="Remington K.A."/>
            <person name="Rieger T.T."/>
            <person name="Ritchie M.G."/>
            <person name="Robin C."/>
            <person name="Rogers Y.H."/>
            <person name="Rohde C."/>
            <person name="Rozas J."/>
            <person name="Rubenfield M.J."/>
            <person name="Ruiz A."/>
            <person name="Russo S."/>
            <person name="Salzberg S.L."/>
            <person name="Sanchez-Gracia A."/>
            <person name="Saranga D.J."/>
            <person name="Sato H."/>
            <person name="Schaeffer S.W."/>
            <person name="Schatz M.C."/>
            <person name="Schlenke T."/>
            <person name="Schwartz R."/>
            <person name="Segarra C."/>
            <person name="Singh R.S."/>
            <person name="Sirot L."/>
            <person name="Sirota M."/>
            <person name="Sisneros N.B."/>
            <person name="Smith C.D."/>
            <person name="Smith T.F."/>
            <person name="Spieth J."/>
            <person name="Stage D.E."/>
            <person name="Stark A."/>
            <person name="Stephan W."/>
            <person name="Strausberg R.L."/>
            <person name="Strempel S."/>
            <person name="Sturgill D."/>
            <person name="Sutton G."/>
            <person name="Sutton G.G."/>
            <person name="Tao W."/>
            <person name="Teichmann S."/>
            <person name="Tobari Y.N."/>
            <person name="Tomimura Y."/>
            <person name="Tsolas J.M."/>
            <person name="Valente V.L."/>
            <person name="Venter E."/>
            <person name="Venter J.C."/>
            <person name="Vicario S."/>
            <person name="Vieira F.G."/>
            <person name="Vilella A.J."/>
            <person name="Villasante A."/>
            <person name="Walenz B."/>
            <person name="Wang J."/>
            <person name="Wasserman M."/>
            <person name="Watts T."/>
            <person name="Wilson D."/>
            <person name="Wilson R.K."/>
            <person name="Wing R.A."/>
            <person name="Wolfner M.F."/>
            <person name="Wong A."/>
            <person name="Wong G.K."/>
            <person name="Wu C.I."/>
            <person name="Wu G."/>
            <person name="Yamamoto D."/>
            <person name="Yang H.P."/>
            <person name="Yang S.P."/>
            <person name="Yorke J.A."/>
            <person name="Yoshida K."/>
            <person name="Zdobnov E."/>
            <person name="Zhang P."/>
            <person name="Zhang Y."/>
            <person name="Zimin A.V."/>
            <person name="Baldwin J."/>
            <person name="Abdouelleil A."/>
            <person name="Abdulkadir J."/>
            <person name="Abebe A."/>
            <person name="Abera B."/>
            <person name="Abreu J."/>
            <person name="Acer S.C."/>
            <person name="Aftuck L."/>
            <person name="Alexander A."/>
            <person name="An P."/>
            <person name="Anderson E."/>
            <person name="Anderson S."/>
            <person name="Arachi H."/>
            <person name="Azer M."/>
            <person name="Bachantsang P."/>
            <person name="Barry A."/>
            <person name="Bayul T."/>
            <person name="Berlin A."/>
            <person name="Bessette D."/>
            <person name="Bloom T."/>
            <person name="Blye J."/>
            <person name="Boguslavskiy L."/>
            <person name="Bonnet C."/>
            <person name="Boukhgalter B."/>
            <person name="Bourzgui I."/>
            <person name="Brown A."/>
            <person name="Cahill P."/>
            <person name="Channer S."/>
            <person name="Cheshatsang Y."/>
            <person name="Chuda L."/>
            <person name="Citroen M."/>
            <person name="Collymore A."/>
            <person name="Cooke P."/>
            <person name="Costello M."/>
            <person name="D'Aco K."/>
            <person name="Daza R."/>
            <person name="De Haan G."/>
            <person name="DeGray S."/>
            <person name="DeMaso C."/>
            <person name="Dhargay N."/>
            <person name="Dooley K."/>
            <person name="Dooley E."/>
            <person name="Doricent M."/>
            <person name="Dorje P."/>
            <person name="Dorjee K."/>
            <person name="Dupes A."/>
            <person name="Elong R."/>
            <person name="Falk J."/>
            <person name="Farina A."/>
            <person name="Faro S."/>
            <person name="Ferguson D."/>
            <person name="Fisher S."/>
            <person name="Foley C.D."/>
            <person name="Franke A."/>
            <person name="Friedrich D."/>
            <person name="Gadbois L."/>
            <person name="Gearin G."/>
            <person name="Gearin C.R."/>
            <person name="Giannoukos G."/>
            <person name="Goode T."/>
            <person name="Graham J."/>
            <person name="Grandbois E."/>
            <person name="Grewal S."/>
            <person name="Gyaltsen K."/>
            <person name="Hafez N."/>
            <person name="Hagos B."/>
            <person name="Hall J."/>
            <person name="Henson C."/>
            <person name="Hollinger A."/>
            <person name="Honan T."/>
            <person name="Huard M.D."/>
            <person name="Hughes L."/>
            <person name="Hurhula B."/>
            <person name="Husby M.E."/>
            <person name="Kamat A."/>
            <person name="Kanga B."/>
            <person name="Kashin S."/>
            <person name="Khazanovich D."/>
            <person name="Kisner P."/>
            <person name="Lance K."/>
            <person name="Lara M."/>
            <person name="Lee W."/>
            <person name="Lennon N."/>
            <person name="Letendre F."/>
            <person name="LeVine R."/>
            <person name="Lipovsky A."/>
            <person name="Liu X."/>
            <person name="Liu J."/>
            <person name="Liu S."/>
            <person name="Lokyitsang T."/>
            <person name="Lokyitsang Y."/>
            <person name="Lubonja R."/>
            <person name="Lui A."/>
            <person name="MacDonald P."/>
            <person name="Magnisalis V."/>
            <person name="Maru K."/>
            <person name="Matthews C."/>
            <person name="McCusker W."/>
            <person name="McDonough S."/>
            <person name="Mehta T."/>
            <person name="Meldrim J."/>
            <person name="Meneus L."/>
            <person name="Mihai O."/>
            <person name="Mihalev A."/>
            <person name="Mihova T."/>
            <person name="Mittelman R."/>
            <person name="Mlenga V."/>
            <person name="Montmayeur A."/>
            <person name="Mulrain L."/>
            <person name="Navidi A."/>
            <person name="Naylor J."/>
            <person name="Negash T."/>
            <person name="Nguyen T."/>
            <person name="Nguyen N."/>
            <person name="Nicol R."/>
            <person name="Norbu C."/>
            <person name="Norbu N."/>
            <person name="Novod N."/>
            <person name="O'Neill B."/>
            <person name="Osman S."/>
            <person name="Markiewicz E."/>
            <person name="Oyono O.L."/>
            <person name="Patti C."/>
            <person name="Phunkhang P."/>
            <person name="Pierre F."/>
            <person name="Priest M."/>
            <person name="Raghuraman S."/>
            <person name="Rege F."/>
            <person name="Reyes R."/>
            <person name="Rise C."/>
            <person name="Rogov P."/>
            <person name="Ross K."/>
            <person name="Ryan E."/>
            <person name="Settipalli S."/>
            <person name="Shea T."/>
            <person name="Sherpa N."/>
            <person name="Shi L."/>
            <person name="Shih D."/>
            <person name="Sparrow T."/>
            <person name="Spaulding J."/>
            <person name="Stalker J."/>
            <person name="Stange-Thomann N."/>
            <person name="Stavropoulos S."/>
            <person name="Stone C."/>
            <person name="Strader C."/>
            <person name="Tesfaye S."/>
            <person name="Thomson T."/>
            <person name="Thoulutsang Y."/>
            <person name="Thoulutsang D."/>
            <person name="Topham K."/>
            <person name="Topping I."/>
            <person name="Tsamla T."/>
            <person name="Vassiliev H."/>
            <person name="Vo A."/>
            <person name="Wangchuk T."/>
            <person name="Wangdi T."/>
            <person name="Weiand M."/>
            <person name="Wilkinson J."/>
            <person name="Wilson A."/>
            <person name="Yadav S."/>
            <person name="Young G."/>
            <person name="Yu Q."/>
            <person name="Zembek L."/>
            <person name="Zhong D."/>
            <person name="Zimmer A."/>
            <person name="Zwirko Z."/>
            <person name="Jaffe D.B."/>
            <person name="Alvarez P."/>
            <person name="Brockman W."/>
            <person name="Butler J."/>
            <person name="Chin C."/>
            <person name="Gnerre S."/>
            <person name="Grabherr M."/>
            <person name="Kleber M."/>
            <person name="Mauceli E."/>
            <person name="MacCallum I."/>
        </authorList>
    </citation>
    <scope>NUCLEOTIDE SEQUENCE [LARGE SCALE GENOMIC DNA]</scope>
    <source>
        <strain evidence="3">Tucson 14024-0371.13</strain>
    </source>
</reference>
<evidence type="ECO:0000256" key="1">
    <source>
        <dbReference type="SAM" id="MobiDB-lite"/>
    </source>
</evidence>
<dbReference type="Proteomes" id="UP000007801">
    <property type="component" value="Unassembled WGS sequence"/>
</dbReference>
<dbReference type="PhylomeDB" id="B3LW60"/>
<dbReference type="OMA" id="DNKIAMC"/>
<dbReference type="GeneID" id="6500871"/>
<dbReference type="InParanoid" id="B3LW60"/>
<sequence>MSHTRQSHAKDCDVISITKSAETDDNKIAMCASLELASCRAENWQLKKKLIEYEATIKNLEQLVTTIASKQHQILSEVVELRKESRAASMSADLLNTTGCSSVLDDSFICDDEEEEDGYKADSDSGGSHCPTPRSLLASAASASSVASLTSLGLSSISSLDSSDISSVSEIDLTQGEATRSDEDDDVPSPISLPVRLSEHYNSDSDSDGD</sequence>
<organism evidence="2 3">
    <name type="scientific">Drosophila ananassae</name>
    <name type="common">Fruit fly</name>
    <dbReference type="NCBI Taxonomy" id="7217"/>
    <lineage>
        <taxon>Eukaryota</taxon>
        <taxon>Metazoa</taxon>
        <taxon>Ecdysozoa</taxon>
        <taxon>Arthropoda</taxon>
        <taxon>Hexapoda</taxon>
        <taxon>Insecta</taxon>
        <taxon>Pterygota</taxon>
        <taxon>Neoptera</taxon>
        <taxon>Endopterygota</taxon>
        <taxon>Diptera</taxon>
        <taxon>Brachycera</taxon>
        <taxon>Muscomorpha</taxon>
        <taxon>Ephydroidea</taxon>
        <taxon>Drosophilidae</taxon>
        <taxon>Drosophila</taxon>
        <taxon>Sophophora</taxon>
    </lineage>
</organism>
<accession>B3LW60</accession>
<dbReference type="AlphaFoldDB" id="B3LW60"/>
<dbReference type="KEGG" id="dan:6500871"/>
<dbReference type="EMBL" id="CH902617">
    <property type="protein sequence ID" value="EDV42638.1"/>
    <property type="molecule type" value="Genomic_DNA"/>
</dbReference>
<gene>
    <name evidence="2" type="primary">Dana\GF18093</name>
    <name evidence="2" type="synonym">dana_GLEANR_19353</name>
    <name evidence="2" type="ORF">GF18093</name>
</gene>
<name>B3LW60_DROAN</name>
<feature type="region of interest" description="Disordered" evidence="1">
    <location>
        <begin position="157"/>
        <end position="210"/>
    </location>
</feature>
<keyword evidence="3" id="KW-1185">Reference proteome</keyword>
<proteinExistence type="predicted"/>
<evidence type="ECO:0000313" key="2">
    <source>
        <dbReference type="EMBL" id="EDV42638.1"/>
    </source>
</evidence>
<dbReference type="OrthoDB" id="7864469at2759"/>
<feature type="compositionally biased region" description="Low complexity" evidence="1">
    <location>
        <begin position="157"/>
        <end position="173"/>
    </location>
</feature>
<dbReference type="STRING" id="7217.B3LW60"/>
<dbReference type="HOGENOM" id="CLU_1311270_0_0_1"/>
<protein>
    <submittedName>
        <fullName evidence="2">Uncharacterized protein</fullName>
    </submittedName>
</protein>
<evidence type="ECO:0000313" key="3">
    <source>
        <dbReference type="Proteomes" id="UP000007801"/>
    </source>
</evidence>